<evidence type="ECO:0000313" key="3">
    <source>
        <dbReference type="Proteomes" id="UP001335737"/>
    </source>
</evidence>
<accession>A0ABU6KJK9</accession>
<reference evidence="2 3" key="1">
    <citation type="journal article" date="2024" name="Int. J. Syst. Evol. Microbiol.">
        <title>Virgibacillus tibetensis sp. nov., isolated from salt lake on the Tibetan Plateau of China.</title>
        <authorList>
            <person name="Phurbu D."/>
            <person name="Liu Z.-X."/>
            <person name="Wang R."/>
            <person name="Zheng Y.-Y."/>
            <person name="Liu H.-C."/>
            <person name="Zhou Y.-G."/>
            <person name="Yu Y.-J."/>
            <person name="Li A.-H."/>
        </authorList>
    </citation>
    <scope>NUCLEOTIDE SEQUENCE [LARGE SCALE GENOMIC DNA]</scope>
    <source>
        <strain evidence="2 3">C22-A2</strain>
    </source>
</reference>
<protein>
    <submittedName>
        <fullName evidence="2">AAA family ATPase</fullName>
    </submittedName>
</protein>
<evidence type="ECO:0000313" key="2">
    <source>
        <dbReference type="EMBL" id="MEC5425313.1"/>
    </source>
</evidence>
<dbReference type="EMBL" id="JARZFX010000012">
    <property type="protein sequence ID" value="MEC5425313.1"/>
    <property type="molecule type" value="Genomic_DNA"/>
</dbReference>
<organism evidence="2 3">
    <name type="scientific">Virgibacillus tibetensis</name>
    <dbReference type="NCBI Taxonomy" id="3042313"/>
    <lineage>
        <taxon>Bacteria</taxon>
        <taxon>Bacillati</taxon>
        <taxon>Bacillota</taxon>
        <taxon>Bacilli</taxon>
        <taxon>Bacillales</taxon>
        <taxon>Bacillaceae</taxon>
        <taxon>Virgibacillus</taxon>
    </lineage>
</organism>
<dbReference type="InterPro" id="IPR027417">
    <property type="entry name" value="P-loop_NTPase"/>
</dbReference>
<proteinExistence type="predicted"/>
<dbReference type="Proteomes" id="UP001335737">
    <property type="component" value="Unassembled WGS sequence"/>
</dbReference>
<dbReference type="SUPFAM" id="SSF52540">
    <property type="entry name" value="P-loop containing nucleoside triphosphate hydrolases"/>
    <property type="match status" value="1"/>
</dbReference>
<gene>
    <name evidence="2" type="ORF">QGM71_17670</name>
</gene>
<dbReference type="InterPro" id="IPR011704">
    <property type="entry name" value="ATPase_dyneun-rel_AAA"/>
</dbReference>
<name>A0ABU6KJK9_9BACI</name>
<dbReference type="Pfam" id="PF07728">
    <property type="entry name" value="AAA_5"/>
    <property type="match status" value="1"/>
</dbReference>
<evidence type="ECO:0000259" key="1">
    <source>
        <dbReference type="Pfam" id="PF07728"/>
    </source>
</evidence>
<sequence length="320" mass="37487">MEFVEQSGFTFSVDIIRDFYLNLTSLDDKHFVILNGISGTGKTQLCRVFANAVYGLDYNEDHPYLKIIPVRPDWTDGTSIFGYYSSFEKQYMKTEFLDMLLQANSERDKPHFVVLDEMNLARVEYYLSDYLSGVESRKPIQLHNVDEVTDVPKTIEIPHNFYLIGTINTDETTHSISDKVLDRSFVMTLSDVNFEPFWETLDAKLKEKIESEWQFLLQLHKVLSEYELHFGYRTMNEILHKLYKNSLLPEDVRMNKWVGLDRGISEKILPKLRGDERIDSLLTQLNSIFLEQFGEDAGSLKHIVRMRKELDRYGATQFWS</sequence>
<feature type="domain" description="ATPase dynein-related AAA" evidence="1">
    <location>
        <begin position="32"/>
        <end position="183"/>
    </location>
</feature>
<comment type="caution">
    <text evidence="2">The sequence shown here is derived from an EMBL/GenBank/DDBJ whole genome shotgun (WGS) entry which is preliminary data.</text>
</comment>
<dbReference type="Gene3D" id="3.40.50.300">
    <property type="entry name" value="P-loop containing nucleotide triphosphate hydrolases"/>
    <property type="match status" value="1"/>
</dbReference>
<keyword evidence="3" id="KW-1185">Reference proteome</keyword>